<name>A0A174GXZ9_FLAPL</name>
<keyword evidence="1" id="KW-0547">Nucleotide-binding</keyword>
<dbReference type="RefSeq" id="WP_021630711.1">
    <property type="nucleotide sequence ID" value="NZ_BAABXT010000001.1"/>
</dbReference>
<feature type="domain" description="Helicase ATP-binding" evidence="5">
    <location>
        <begin position="20"/>
        <end position="293"/>
    </location>
</feature>
<evidence type="ECO:0000256" key="4">
    <source>
        <dbReference type="ARBA" id="ARBA00038058"/>
    </source>
</evidence>
<dbReference type="Proteomes" id="UP000095746">
    <property type="component" value="Unassembled WGS sequence"/>
</dbReference>
<keyword evidence="6" id="KW-0347">Helicase</keyword>
<evidence type="ECO:0000313" key="8">
    <source>
        <dbReference type="EMBL" id="MDB7935756.1"/>
    </source>
</evidence>
<dbReference type="GO" id="GO:0005524">
    <property type="term" value="F:ATP binding"/>
    <property type="evidence" value="ECO:0007669"/>
    <property type="project" value="UniProtKB-KW"/>
</dbReference>
<reference evidence="6 9" key="1">
    <citation type="submission" date="2015-09" db="EMBL/GenBank/DDBJ databases">
        <authorList>
            <consortium name="Pathogen Informatics"/>
        </authorList>
    </citation>
    <scope>NUCLEOTIDE SEQUENCE [LARGE SCALE GENOMIC DNA]</scope>
    <source>
        <strain evidence="6 9">2789STDY5608854</strain>
    </source>
</reference>
<sequence>MMEKCNYRKDPHQDIDHVFRDLLPAHGMVERPAQVELSHQMLDTMLNGSIALCDAGTGIGKTYAYLVAGVVFRRYRSRAGLPNQPLLISTSSIALQGAIIHDYLPFLSKVMMADGMLDSPLRAVLRKGKSHYVCDARLMKRLQTANLDRKNPLAKAALLSMRDHLDLDMAPHLSGYDRERICVPPTCDCGKTECRYLCYLDVCASERYAIQVCNHNLLLADAIHQGSGKRPILPDSCAIVMDEAHKLPETARQMFGITLAAGELHTLCRKLRREQFLLAAETLEDTAGLLLSEIAKPWSGDSSFSHFSIPLDGVERTLSVIHRQIRRMLTAGTRMELERVLDKTKLFCLHQPDMVYYTAEDETGGSMLCASATDLTAQLRQTLWQQDRPMILASGTLAVGSNFRRFKEETGLLAEGRVREHIAPSPFDYQRNCLLYLPPITPSQADSDYYDDLAEQIVKLLDAANGHALGLFTSYAAISAVRERLKQRDLPYPVLTLGRNGGHTMSEFMAHPGSVLLAAGAAWEGFDFPGDCVSLLILPRLPFPMPDAVKEQERMKHATLHDFLRAVVVPEMQIKLRQGFGRAIRTETDTCVVAILDERAGKNRRYFRDVLTALPEVPVTHSLKDVERFIRAVKPEGYFLEGAA</sequence>
<dbReference type="EMBL" id="CYZT01000136">
    <property type="protein sequence ID" value="CUO65926.1"/>
    <property type="molecule type" value="Genomic_DNA"/>
</dbReference>
<dbReference type="InterPro" id="IPR006555">
    <property type="entry name" value="ATP-dep_Helicase_C"/>
</dbReference>
<protein>
    <submittedName>
        <fullName evidence="7">ATP-dependent DNA helicase</fullName>
    </submittedName>
    <submittedName>
        <fullName evidence="6">Probable ATP-dependent helicase dinG homolog</fullName>
        <ecNumber evidence="6">3.6.4.12</ecNumber>
    </submittedName>
</protein>
<dbReference type="Pfam" id="PF13307">
    <property type="entry name" value="Helicase_C_2"/>
    <property type="match status" value="1"/>
</dbReference>
<comment type="similarity">
    <text evidence="4">Belongs to the helicase family. DinG subfamily.</text>
</comment>
<reference evidence="7" key="2">
    <citation type="submission" date="2023-01" db="EMBL/GenBank/DDBJ databases">
        <title>Human gut microbiome strain richness.</title>
        <authorList>
            <person name="Chen-Liaw A."/>
        </authorList>
    </citation>
    <scope>NUCLEOTIDE SEQUENCE</scope>
    <source>
        <strain evidence="8">1001287st1_F4_1001285I_161205</strain>
        <strain evidence="7">2225st1_A6_2225SCRN_200828</strain>
    </source>
</reference>
<dbReference type="EMBL" id="JAQLWV010000053">
    <property type="protein sequence ID" value="MDB7935756.1"/>
    <property type="molecule type" value="Genomic_DNA"/>
</dbReference>
<dbReference type="InterPro" id="IPR027417">
    <property type="entry name" value="P-loop_NTPase"/>
</dbReference>
<dbReference type="SUPFAM" id="SSF52540">
    <property type="entry name" value="P-loop containing nucleoside triphosphate hydrolases"/>
    <property type="match status" value="1"/>
</dbReference>
<dbReference type="EC" id="3.6.4.12" evidence="6"/>
<dbReference type="GO" id="GO:0003678">
    <property type="term" value="F:DNA helicase activity"/>
    <property type="evidence" value="ECO:0007669"/>
    <property type="project" value="UniProtKB-EC"/>
</dbReference>
<evidence type="ECO:0000313" key="9">
    <source>
        <dbReference type="Proteomes" id="UP000095746"/>
    </source>
</evidence>
<proteinExistence type="inferred from homology"/>
<keyword evidence="3" id="KW-0067">ATP-binding</keyword>
<dbReference type="SMART" id="SM00491">
    <property type="entry name" value="HELICc2"/>
    <property type="match status" value="1"/>
</dbReference>
<keyword evidence="2 6" id="KW-0378">Hydrolase</keyword>
<dbReference type="Gene3D" id="3.40.50.300">
    <property type="entry name" value="P-loop containing nucleotide triphosphate hydrolases"/>
    <property type="match status" value="2"/>
</dbReference>
<dbReference type="EMBL" id="JAQLWO010000026">
    <property type="protein sequence ID" value="MDB7908093.1"/>
    <property type="molecule type" value="Genomic_DNA"/>
</dbReference>
<evidence type="ECO:0000256" key="1">
    <source>
        <dbReference type="ARBA" id="ARBA00022741"/>
    </source>
</evidence>
<gene>
    <name evidence="6" type="primary">dinG</name>
    <name evidence="6" type="ORF">ERS852411_01925</name>
    <name evidence="7" type="ORF">PND83_19085</name>
    <name evidence="8" type="ORF">PNE06_21970</name>
</gene>
<dbReference type="InterPro" id="IPR014013">
    <property type="entry name" value="Helic_SF1/SF2_ATP-bd_DinG/Rad3"/>
</dbReference>
<organism evidence="6 9">
    <name type="scientific">Flavonifractor plautii</name>
    <name type="common">Fusobacterium plautii</name>
    <dbReference type="NCBI Taxonomy" id="292800"/>
    <lineage>
        <taxon>Bacteria</taxon>
        <taxon>Bacillati</taxon>
        <taxon>Bacillota</taxon>
        <taxon>Clostridia</taxon>
        <taxon>Eubacteriales</taxon>
        <taxon>Oscillospiraceae</taxon>
        <taxon>Flavonifractor</taxon>
    </lineage>
</organism>
<dbReference type="AlphaFoldDB" id="A0A174GXZ9"/>
<dbReference type="PANTHER" id="PTHR11472">
    <property type="entry name" value="DNA REPAIR DEAD HELICASE RAD3/XP-D SUBFAMILY MEMBER"/>
    <property type="match status" value="1"/>
</dbReference>
<dbReference type="GO" id="GO:0003676">
    <property type="term" value="F:nucleic acid binding"/>
    <property type="evidence" value="ECO:0007669"/>
    <property type="project" value="InterPro"/>
</dbReference>
<evidence type="ECO:0000256" key="2">
    <source>
        <dbReference type="ARBA" id="ARBA00022801"/>
    </source>
</evidence>
<dbReference type="PROSITE" id="PS51193">
    <property type="entry name" value="HELICASE_ATP_BIND_2"/>
    <property type="match status" value="1"/>
</dbReference>
<dbReference type="InterPro" id="IPR045028">
    <property type="entry name" value="DinG/Rad3-like"/>
</dbReference>
<dbReference type="Proteomes" id="UP001211173">
    <property type="component" value="Unassembled WGS sequence"/>
</dbReference>
<evidence type="ECO:0000313" key="6">
    <source>
        <dbReference type="EMBL" id="CUO65926.1"/>
    </source>
</evidence>
<evidence type="ECO:0000256" key="3">
    <source>
        <dbReference type="ARBA" id="ARBA00022840"/>
    </source>
</evidence>
<dbReference type="GO" id="GO:0006139">
    <property type="term" value="P:nucleobase-containing compound metabolic process"/>
    <property type="evidence" value="ECO:0007669"/>
    <property type="project" value="InterPro"/>
</dbReference>
<evidence type="ECO:0000313" key="7">
    <source>
        <dbReference type="EMBL" id="MDB7908093.1"/>
    </source>
</evidence>
<evidence type="ECO:0000259" key="5">
    <source>
        <dbReference type="PROSITE" id="PS51193"/>
    </source>
</evidence>
<dbReference type="GO" id="GO:0016818">
    <property type="term" value="F:hydrolase activity, acting on acid anhydrides, in phosphorus-containing anhydrides"/>
    <property type="evidence" value="ECO:0007669"/>
    <property type="project" value="InterPro"/>
</dbReference>
<dbReference type="Proteomes" id="UP001211006">
    <property type="component" value="Unassembled WGS sequence"/>
</dbReference>
<dbReference type="PANTHER" id="PTHR11472:SF34">
    <property type="entry name" value="REGULATOR OF TELOMERE ELONGATION HELICASE 1"/>
    <property type="match status" value="1"/>
</dbReference>
<accession>A0A174GXZ9</accession>